<proteinExistence type="predicted"/>
<evidence type="ECO:0000256" key="1">
    <source>
        <dbReference type="SAM" id="MobiDB-lite"/>
    </source>
</evidence>
<sequence>MMERPLLTADELKSLKKGNFVVMKTGTHPMQTKLKLFLDWGITFDKTYEIEERSHRKVYYADKEDLEENILKAISDTKSPVPSSEPKESSNAYGGMVHTPLTEQQMTEQKSKTKLRP</sequence>
<gene>
    <name evidence="2" type="ORF">SDC9_189705</name>
</gene>
<evidence type="ECO:0000313" key="2">
    <source>
        <dbReference type="EMBL" id="MPN42149.1"/>
    </source>
</evidence>
<reference evidence="2" key="1">
    <citation type="submission" date="2019-08" db="EMBL/GenBank/DDBJ databases">
        <authorList>
            <person name="Kucharzyk K."/>
            <person name="Murdoch R.W."/>
            <person name="Higgins S."/>
            <person name="Loffler F."/>
        </authorList>
    </citation>
    <scope>NUCLEOTIDE SEQUENCE</scope>
</reference>
<dbReference type="AlphaFoldDB" id="A0A645HVC5"/>
<accession>A0A645HVC5</accession>
<comment type="caution">
    <text evidence="2">The sequence shown here is derived from an EMBL/GenBank/DDBJ whole genome shotgun (WGS) entry which is preliminary data.</text>
</comment>
<name>A0A645HVC5_9ZZZZ</name>
<dbReference type="EMBL" id="VSSQ01099678">
    <property type="protein sequence ID" value="MPN42149.1"/>
    <property type="molecule type" value="Genomic_DNA"/>
</dbReference>
<feature type="region of interest" description="Disordered" evidence="1">
    <location>
        <begin position="73"/>
        <end position="117"/>
    </location>
</feature>
<protein>
    <submittedName>
        <fullName evidence="2">Uncharacterized protein</fullName>
    </submittedName>
</protein>
<organism evidence="2">
    <name type="scientific">bioreactor metagenome</name>
    <dbReference type="NCBI Taxonomy" id="1076179"/>
    <lineage>
        <taxon>unclassified sequences</taxon>
        <taxon>metagenomes</taxon>
        <taxon>ecological metagenomes</taxon>
    </lineage>
</organism>